<evidence type="ECO:0000256" key="2">
    <source>
        <dbReference type="ARBA" id="ARBA00022840"/>
    </source>
</evidence>
<keyword evidence="7" id="KW-0418">Kinase</keyword>
<organism evidence="6 7">
    <name type="scientific">Microcaecilia unicolor</name>
    <dbReference type="NCBI Taxonomy" id="1415580"/>
    <lineage>
        <taxon>Eukaryota</taxon>
        <taxon>Metazoa</taxon>
        <taxon>Chordata</taxon>
        <taxon>Craniata</taxon>
        <taxon>Vertebrata</taxon>
        <taxon>Euteleostomi</taxon>
        <taxon>Amphibia</taxon>
        <taxon>Gymnophiona</taxon>
        <taxon>Siphonopidae</taxon>
        <taxon>Microcaecilia</taxon>
    </lineage>
</organism>
<evidence type="ECO:0000256" key="3">
    <source>
        <dbReference type="PROSITE-ProRule" id="PRU10141"/>
    </source>
</evidence>
<dbReference type="FunFam" id="1.10.533.10:FF:000030">
    <property type="entry name" value="Interleukin-1 receptor-associated kinase-like 2"/>
    <property type="match status" value="1"/>
</dbReference>
<dbReference type="GO" id="GO:0007165">
    <property type="term" value="P:signal transduction"/>
    <property type="evidence" value="ECO:0007669"/>
    <property type="project" value="InterPro"/>
</dbReference>
<dbReference type="InterPro" id="IPR011009">
    <property type="entry name" value="Kinase-like_dom_sf"/>
</dbReference>
<dbReference type="OrthoDB" id="4062651at2759"/>
<feature type="compositionally biased region" description="Low complexity" evidence="4">
    <location>
        <begin position="173"/>
        <end position="197"/>
    </location>
</feature>
<dbReference type="Gene3D" id="1.10.533.10">
    <property type="entry name" value="Death Domain, Fas"/>
    <property type="match status" value="1"/>
</dbReference>
<dbReference type="GO" id="GO:0005886">
    <property type="term" value="C:plasma membrane"/>
    <property type="evidence" value="ECO:0007669"/>
    <property type="project" value="TreeGrafter"/>
</dbReference>
<dbReference type="SMART" id="SM00220">
    <property type="entry name" value="S_TKc"/>
    <property type="match status" value="1"/>
</dbReference>
<dbReference type="CTD" id="3654"/>
<dbReference type="PROSITE" id="PS00107">
    <property type="entry name" value="PROTEIN_KINASE_ATP"/>
    <property type="match status" value="1"/>
</dbReference>
<keyword evidence="6" id="KW-1185">Reference proteome</keyword>
<dbReference type="Gene3D" id="1.10.510.10">
    <property type="entry name" value="Transferase(Phosphotransferase) domain 1"/>
    <property type="match status" value="1"/>
</dbReference>
<feature type="compositionally biased region" description="Pro residues" evidence="4">
    <location>
        <begin position="112"/>
        <end position="134"/>
    </location>
</feature>
<dbReference type="PROSITE" id="PS50011">
    <property type="entry name" value="PROTEIN_KINASE_DOM"/>
    <property type="match status" value="1"/>
</dbReference>
<dbReference type="KEGG" id="muo:115463523"/>
<dbReference type="Pfam" id="PF00069">
    <property type="entry name" value="Pkinase"/>
    <property type="match status" value="1"/>
</dbReference>
<dbReference type="GO" id="GO:0071345">
    <property type="term" value="P:cellular response to cytokine stimulus"/>
    <property type="evidence" value="ECO:0007669"/>
    <property type="project" value="UniProtKB-ARBA"/>
</dbReference>
<evidence type="ECO:0000313" key="6">
    <source>
        <dbReference type="Proteomes" id="UP000515156"/>
    </source>
</evidence>
<dbReference type="InterPro" id="IPR000488">
    <property type="entry name" value="Death_dom"/>
</dbReference>
<reference evidence="7" key="1">
    <citation type="submission" date="2025-08" db="UniProtKB">
        <authorList>
            <consortium name="RefSeq"/>
        </authorList>
    </citation>
    <scope>IDENTIFICATION</scope>
</reference>
<dbReference type="GO" id="GO:0005524">
    <property type="term" value="F:ATP binding"/>
    <property type="evidence" value="ECO:0007669"/>
    <property type="project" value="UniProtKB-UniRule"/>
</dbReference>
<evidence type="ECO:0000256" key="1">
    <source>
        <dbReference type="ARBA" id="ARBA00022741"/>
    </source>
</evidence>
<feature type="region of interest" description="Disordered" evidence="4">
    <location>
        <begin position="112"/>
        <end position="146"/>
    </location>
</feature>
<keyword evidence="2 3" id="KW-0067">ATP-binding</keyword>
<dbReference type="Pfam" id="PF00531">
    <property type="entry name" value="Death"/>
    <property type="match status" value="1"/>
</dbReference>
<dbReference type="SUPFAM" id="SSF56112">
    <property type="entry name" value="Protein kinase-like (PK-like)"/>
    <property type="match status" value="1"/>
</dbReference>
<sequence length="796" mass="88472">MSRGWSLEDEFLYDVPADIMCSFCEVISSLEDSDWHKFATLIIRDLTQLRLLEQEGPRGRTERVMWHWINRNGKVGELLSILDQLKLLRARNIILSWQKKVPQEPYREVPWIPSPLHPPNSPPPPCPDPVPQPPSSAGKPGRIPNARCHETTTLLTPVALPRPLPHPCPPPSSLLTECSQSRSSTGSSSGSSITNGGRALPPEQLDKSSAISAAVAGPNLFLWPYEEVVHGTQDFAESLLIGEGGFGRVYQAKMRNTVYAVKKLKQDAELEWSVMKQSFLAEVQKLSQLQHPNIVSLAGYCVENDVYCLIYVYLPKGSLDYRLHKQYDALPLSWLQRLDILLGSARAIQFLHACQPSLIHGDVKSSNILLDETLTPKLGDFGLARFSRYSRKSGKSTTVGQTQTVRGTLAYLPEEYLMLGTLTVELDTYSFGVVMLEILTGQEAIQSDSNAKTKYLKDLISEEEETEEQQKSTDRANRVLQIGSRICRRHLDPRPGHCPELVSLELCKLACQCLDRRKRRPKMAEVYKKLESHRDQLQHLSLSLVIPEVSLCDPASPPSELVDSVRGLLLTPEENTYKFSPGCRFSPSKDFSSTKGHCGQFPSRDQHCADSPHSALPTPDSRLNSFPLSSSSQNLLELRSRLNYPVESDESLLDTSHFLSSQGLRAHSQLNSNRGQEGSMFLEPNRPGLQNSCSSAWDRAGYELPVGQTHESCECNRGLVSPGSSCAAEGAMLMNSSQGNSPPQQKIVVNQAKQKIMQQLALYQQGKIDSAELLSSEFGSMFRGCQGPEESDDFSC</sequence>
<dbReference type="FunCoup" id="A0A6P7XI60">
    <property type="interactions" value="1709"/>
</dbReference>
<feature type="compositionally biased region" description="Pro residues" evidence="4">
    <location>
        <begin position="160"/>
        <end position="172"/>
    </location>
</feature>
<keyword evidence="7" id="KW-0808">Transferase</keyword>
<dbReference type="GeneID" id="115463523"/>
<dbReference type="InterPro" id="IPR017441">
    <property type="entry name" value="Protein_kinase_ATP_BS"/>
</dbReference>
<protein>
    <submittedName>
        <fullName evidence="7">Interleukin-1 receptor-associated kinase 1 isoform X1</fullName>
    </submittedName>
</protein>
<dbReference type="PANTHER" id="PTHR27001:SF929">
    <property type="entry name" value="INTERLEUKIN 1 RECEPTOR-ASSOCIATED KINASE 1"/>
    <property type="match status" value="1"/>
</dbReference>
<feature type="binding site" evidence="3">
    <location>
        <position position="263"/>
    </location>
    <ligand>
        <name>ATP</name>
        <dbReference type="ChEBI" id="CHEBI:30616"/>
    </ligand>
</feature>
<evidence type="ECO:0000256" key="4">
    <source>
        <dbReference type="SAM" id="MobiDB-lite"/>
    </source>
</evidence>
<dbReference type="InParanoid" id="A0A6P7XI60"/>
<evidence type="ECO:0000313" key="7">
    <source>
        <dbReference type="RefSeq" id="XP_030049969.1"/>
    </source>
</evidence>
<dbReference type="GO" id="GO:0004672">
    <property type="term" value="F:protein kinase activity"/>
    <property type="evidence" value="ECO:0007669"/>
    <property type="project" value="InterPro"/>
</dbReference>
<feature type="region of interest" description="Disordered" evidence="4">
    <location>
        <begin position="596"/>
        <end position="623"/>
    </location>
</feature>
<feature type="domain" description="Protein kinase" evidence="5">
    <location>
        <begin position="235"/>
        <end position="542"/>
    </location>
</feature>
<evidence type="ECO:0000259" key="5">
    <source>
        <dbReference type="PROSITE" id="PS50011"/>
    </source>
</evidence>
<proteinExistence type="predicted"/>
<dbReference type="Gene3D" id="3.30.200.20">
    <property type="entry name" value="Phosphorylase Kinase, domain 1"/>
    <property type="match status" value="1"/>
</dbReference>
<dbReference type="AlphaFoldDB" id="A0A6P7XI60"/>
<dbReference type="InterPro" id="IPR000719">
    <property type="entry name" value="Prot_kinase_dom"/>
</dbReference>
<dbReference type="PROSITE" id="PS00108">
    <property type="entry name" value="PROTEIN_KINASE_ST"/>
    <property type="match status" value="1"/>
</dbReference>
<dbReference type="GO" id="GO:0045087">
    <property type="term" value="P:innate immune response"/>
    <property type="evidence" value="ECO:0007669"/>
    <property type="project" value="UniProtKB-ARBA"/>
</dbReference>
<name>A0A6P7XI60_9AMPH</name>
<dbReference type="InterPro" id="IPR008271">
    <property type="entry name" value="Ser/Thr_kinase_AS"/>
</dbReference>
<keyword evidence="7" id="KW-0675">Receptor</keyword>
<feature type="region of interest" description="Disordered" evidence="4">
    <location>
        <begin position="158"/>
        <end position="203"/>
    </location>
</feature>
<dbReference type="PANTHER" id="PTHR27001">
    <property type="entry name" value="OS01G0253100 PROTEIN"/>
    <property type="match status" value="1"/>
</dbReference>
<keyword evidence="1 3" id="KW-0547">Nucleotide-binding</keyword>
<dbReference type="SUPFAM" id="SSF47986">
    <property type="entry name" value="DEATH domain"/>
    <property type="match status" value="1"/>
</dbReference>
<dbReference type="RefSeq" id="XP_030049969.1">
    <property type="nucleotide sequence ID" value="XM_030194109.1"/>
</dbReference>
<gene>
    <name evidence="7" type="primary">IRAK1</name>
</gene>
<accession>A0A6P7XI60</accession>
<dbReference type="Proteomes" id="UP000515156">
    <property type="component" value="Chromosome 2"/>
</dbReference>
<dbReference type="InterPro" id="IPR011029">
    <property type="entry name" value="DEATH-like_dom_sf"/>
</dbReference>